<keyword evidence="2" id="KW-1185">Reference proteome</keyword>
<dbReference type="AlphaFoldDB" id="A0A1P8KER5"/>
<name>A0A1P8KER5_9BURK</name>
<dbReference type="EMBL" id="CP019239">
    <property type="protein sequence ID" value="APW44455.1"/>
    <property type="molecule type" value="Genomic_DNA"/>
</dbReference>
<protein>
    <recommendedName>
        <fullName evidence="3">DUF4760 domain-containing protein</fullName>
    </recommendedName>
</protein>
<dbReference type="Proteomes" id="UP000186110">
    <property type="component" value="Chromosome"/>
</dbReference>
<gene>
    <name evidence="1" type="ORF">RS694_19320</name>
</gene>
<dbReference type="KEGG" id="rsb:RS694_19320"/>
<proteinExistence type="predicted"/>
<organism evidence="1 2">
    <name type="scientific">Rhodoferax saidenbachensis</name>
    <dbReference type="NCBI Taxonomy" id="1484693"/>
    <lineage>
        <taxon>Bacteria</taxon>
        <taxon>Pseudomonadati</taxon>
        <taxon>Pseudomonadota</taxon>
        <taxon>Betaproteobacteria</taxon>
        <taxon>Burkholderiales</taxon>
        <taxon>Comamonadaceae</taxon>
        <taxon>Rhodoferax</taxon>
    </lineage>
</organism>
<accession>A0A1P8KER5</accession>
<evidence type="ECO:0008006" key="3">
    <source>
        <dbReference type="Google" id="ProtNLM"/>
    </source>
</evidence>
<reference evidence="1 2" key="1">
    <citation type="submission" date="2017-01" db="EMBL/GenBank/DDBJ databases">
        <authorList>
            <person name="Mah S.A."/>
            <person name="Swanson W.J."/>
            <person name="Moy G.W."/>
            <person name="Vacquier V.D."/>
        </authorList>
    </citation>
    <scope>NUCLEOTIDE SEQUENCE [LARGE SCALE GENOMIC DNA]</scope>
    <source>
        <strain evidence="1 2">DSM 22694</strain>
    </source>
</reference>
<sequence>MRLDFRKAFGMCIPATDWFVNGSVSFELIKGLPAALIALGLGFVATRIQQQQAKVATAKLNLDLFERRYKLFEATWHELSQAVQREHIAISNPEFTNLFPSAQFLFGMEIRDYMDEISKNCTKLWLIQERTRANQNIVPQELITAQTDLLKWFAKQAMEDCRARFGPYLDFSKWK</sequence>
<evidence type="ECO:0000313" key="2">
    <source>
        <dbReference type="Proteomes" id="UP000186110"/>
    </source>
</evidence>
<evidence type="ECO:0000313" key="1">
    <source>
        <dbReference type="EMBL" id="APW44455.1"/>
    </source>
</evidence>